<dbReference type="InParanoid" id="D6U470"/>
<dbReference type="OrthoDB" id="9813383at2"/>
<dbReference type="GO" id="GO:0005829">
    <property type="term" value="C:cytosol"/>
    <property type="evidence" value="ECO:0007669"/>
    <property type="project" value="TreeGrafter"/>
</dbReference>
<keyword evidence="2" id="KW-0315">Glutamine amidotransferase</keyword>
<dbReference type="Gene3D" id="3.40.50.880">
    <property type="match status" value="1"/>
</dbReference>
<dbReference type="STRING" id="485913.Krac_2015"/>
<evidence type="ECO:0000313" key="2">
    <source>
        <dbReference type="EMBL" id="EFH81300.1"/>
    </source>
</evidence>
<dbReference type="GO" id="GO:0016740">
    <property type="term" value="F:transferase activity"/>
    <property type="evidence" value="ECO:0007669"/>
    <property type="project" value="UniProtKB-KW"/>
</dbReference>
<dbReference type="RefSeq" id="WP_007918560.1">
    <property type="nucleotide sequence ID" value="NZ_ADVG01000004.1"/>
</dbReference>
<dbReference type="PANTHER" id="PTHR42695">
    <property type="entry name" value="GLUTAMINE AMIDOTRANSFERASE YLR126C-RELATED"/>
    <property type="match status" value="1"/>
</dbReference>
<organism evidence="2 3">
    <name type="scientific">Ktedonobacter racemifer DSM 44963</name>
    <dbReference type="NCBI Taxonomy" id="485913"/>
    <lineage>
        <taxon>Bacteria</taxon>
        <taxon>Bacillati</taxon>
        <taxon>Chloroflexota</taxon>
        <taxon>Ktedonobacteria</taxon>
        <taxon>Ktedonobacterales</taxon>
        <taxon>Ktedonobacteraceae</taxon>
        <taxon>Ktedonobacter</taxon>
    </lineage>
</organism>
<dbReference type="PANTHER" id="PTHR42695:SF5">
    <property type="entry name" value="GLUTAMINE AMIDOTRANSFERASE YLR126C-RELATED"/>
    <property type="match status" value="1"/>
</dbReference>
<proteinExistence type="predicted"/>
<reference evidence="2 3" key="1">
    <citation type="journal article" date="2011" name="Stand. Genomic Sci.">
        <title>Non-contiguous finished genome sequence and contextual data of the filamentous soil bacterium Ktedonobacter racemifer type strain (SOSP1-21).</title>
        <authorList>
            <person name="Chang Y.J."/>
            <person name="Land M."/>
            <person name="Hauser L."/>
            <person name="Chertkov O."/>
            <person name="Del Rio T.G."/>
            <person name="Nolan M."/>
            <person name="Copeland A."/>
            <person name="Tice H."/>
            <person name="Cheng J.F."/>
            <person name="Lucas S."/>
            <person name="Han C."/>
            <person name="Goodwin L."/>
            <person name="Pitluck S."/>
            <person name="Ivanova N."/>
            <person name="Ovchinikova G."/>
            <person name="Pati A."/>
            <person name="Chen A."/>
            <person name="Palaniappan K."/>
            <person name="Mavromatis K."/>
            <person name="Liolios K."/>
            <person name="Brettin T."/>
            <person name="Fiebig A."/>
            <person name="Rohde M."/>
            <person name="Abt B."/>
            <person name="Goker M."/>
            <person name="Detter J.C."/>
            <person name="Woyke T."/>
            <person name="Bristow J."/>
            <person name="Eisen J.A."/>
            <person name="Markowitz V."/>
            <person name="Hugenholtz P."/>
            <person name="Kyrpides N.C."/>
            <person name="Klenk H.P."/>
            <person name="Lapidus A."/>
        </authorList>
    </citation>
    <scope>NUCLEOTIDE SEQUENCE [LARGE SCALE GENOMIC DNA]</scope>
    <source>
        <strain evidence="3">DSM 44963</strain>
    </source>
</reference>
<dbReference type="CDD" id="cd01741">
    <property type="entry name" value="GATase1_1"/>
    <property type="match status" value="1"/>
</dbReference>
<dbReference type="InterPro" id="IPR044992">
    <property type="entry name" value="ChyE-like"/>
</dbReference>
<comment type="caution">
    <text evidence="2">The sequence shown here is derived from an EMBL/GenBank/DDBJ whole genome shotgun (WGS) entry which is preliminary data.</text>
</comment>
<gene>
    <name evidence="2" type="ORF">Krac_2015</name>
</gene>
<keyword evidence="3" id="KW-1185">Reference proteome</keyword>
<name>D6U470_KTERA</name>
<sequence>MKRVLALQHVRENPPGLVGEVLQENGIACKVVHVGEEALPDPSAYDALIAFGGKQHIYDEMQYPFSWSENALIREAVEQDLPFLGICYGSQLLAHILGGEVSKMPKAEIGFLHVEFTQEGKEDPLYANLQGFQQGFQWHEDHFELPANCVLLAHDKQGINQAFRYRKCAYGLQYHIELTREMMVCWLHEPELKQELVKLYGQETFNKIEHQRKSLYKRYYQDAHTVIENFLHIVRLL</sequence>
<dbReference type="EMBL" id="ADVG01000004">
    <property type="protein sequence ID" value="EFH81300.1"/>
    <property type="molecule type" value="Genomic_DNA"/>
</dbReference>
<feature type="domain" description="Glutamine amidotransferase" evidence="1">
    <location>
        <begin position="22"/>
        <end position="179"/>
    </location>
</feature>
<dbReference type="eggNOG" id="COG0518">
    <property type="taxonomic scope" value="Bacteria"/>
</dbReference>
<dbReference type="PROSITE" id="PS51273">
    <property type="entry name" value="GATASE_TYPE_1"/>
    <property type="match status" value="1"/>
</dbReference>
<protein>
    <submittedName>
        <fullName evidence="2">Glutamine amidotransferase class-I</fullName>
    </submittedName>
</protein>
<dbReference type="SUPFAM" id="SSF52317">
    <property type="entry name" value="Class I glutamine amidotransferase-like"/>
    <property type="match status" value="1"/>
</dbReference>
<keyword evidence="2" id="KW-0808">Transferase</keyword>
<evidence type="ECO:0000313" key="3">
    <source>
        <dbReference type="Proteomes" id="UP000004508"/>
    </source>
</evidence>
<dbReference type="Pfam" id="PF00117">
    <property type="entry name" value="GATase"/>
    <property type="match status" value="1"/>
</dbReference>
<dbReference type="AlphaFoldDB" id="D6U470"/>
<dbReference type="InterPro" id="IPR017926">
    <property type="entry name" value="GATASE"/>
</dbReference>
<dbReference type="InterPro" id="IPR029062">
    <property type="entry name" value="Class_I_gatase-like"/>
</dbReference>
<dbReference type="Proteomes" id="UP000004508">
    <property type="component" value="Unassembled WGS sequence"/>
</dbReference>
<evidence type="ECO:0000259" key="1">
    <source>
        <dbReference type="Pfam" id="PF00117"/>
    </source>
</evidence>
<accession>D6U470</accession>